<dbReference type="Pfam" id="PF00890">
    <property type="entry name" value="FAD_binding_2"/>
    <property type="match status" value="1"/>
</dbReference>
<keyword evidence="3" id="KW-0274">FAD</keyword>
<dbReference type="PANTHER" id="PTHR43400">
    <property type="entry name" value="FUMARATE REDUCTASE"/>
    <property type="match status" value="1"/>
</dbReference>
<keyword evidence="4" id="KW-0560">Oxidoreductase</keyword>
<keyword evidence="6" id="KW-0614">Plasmid</keyword>
<dbReference type="InterPro" id="IPR027477">
    <property type="entry name" value="Succ_DH/fumarate_Rdtase_cat_sf"/>
</dbReference>
<dbReference type="InterPro" id="IPR036188">
    <property type="entry name" value="FAD/NAD-bd_sf"/>
</dbReference>
<evidence type="ECO:0000313" key="6">
    <source>
        <dbReference type="EMBL" id="QNE07115.1"/>
    </source>
</evidence>
<evidence type="ECO:0000259" key="5">
    <source>
        <dbReference type="Pfam" id="PF00890"/>
    </source>
</evidence>
<dbReference type="Gene3D" id="3.50.50.60">
    <property type="entry name" value="FAD/NAD(P)-binding domain"/>
    <property type="match status" value="2"/>
</dbReference>
<keyword evidence="2" id="KW-0285">Flavoprotein</keyword>
<dbReference type="InterPro" id="IPR003953">
    <property type="entry name" value="FAD-dep_OxRdtase_2_FAD-bd"/>
</dbReference>
<geneLocation type="plasmid" evidence="6 7">
    <name>plas1</name>
</geneLocation>
<organism evidence="6 7">
    <name type="scientific">Croceicoccus marinus</name>
    <dbReference type="NCBI Taxonomy" id="450378"/>
    <lineage>
        <taxon>Bacteria</taxon>
        <taxon>Pseudomonadati</taxon>
        <taxon>Pseudomonadota</taxon>
        <taxon>Alphaproteobacteria</taxon>
        <taxon>Sphingomonadales</taxon>
        <taxon>Erythrobacteraceae</taxon>
        <taxon>Croceicoccus</taxon>
    </lineage>
</organism>
<sequence>MTERPDWDAEADVVVLGSGGAAMTAAIAAKDYGAPKVVILEKTGMVGGTTAMSGGMLWVPGNHHQIEAGIEEDDDDIVSYLDALAPGQLDPDTLMAFLESGPEMIRYFADKTPVRFTAFSDFPDYQPYVPGAKPNGGRSLDNEAFCFERLGNQATRVNPSKMAYPLRCSLMEAIRGSLDEAALAEREEHDYRGLGQALAGSLYLAVLDRGIPVEFEKRARKLVKDHQRIVGVVAEDASGRDYRIRARRGVVIATGGFEWNEDLVKAFLRGPLTGPVSVPENEGDGLLMAIEAGAKLGNMQNAFWMQSVLEFEPQHRNAKPNYLLGSDERARPGAILVNRKGMRFVNEAANYNALGKALHAFDGGSHTYANLPYWLIIDQRYRDKYQTFNTPPGGPVPSFMMQADTLEELAEIAGIDPNGLKTTVERFNRMVRRGRDEDFHRGETTYDNFYMWGDTDFEAPYRTLGAIDQAPFFAVKMEAGALGTAGGPKTNANAQVVDWNGDPIPGLYAAGNAMSAVLGEAYGGAGGTLGPGMTFGYIAGRHLGSHVPAAWSAVRVICAPE</sequence>
<dbReference type="GO" id="GO:0016491">
    <property type="term" value="F:oxidoreductase activity"/>
    <property type="evidence" value="ECO:0007669"/>
    <property type="project" value="UniProtKB-KW"/>
</dbReference>
<dbReference type="AlphaFoldDB" id="A0A7G6VZF0"/>
<evidence type="ECO:0000256" key="4">
    <source>
        <dbReference type="ARBA" id="ARBA00023002"/>
    </source>
</evidence>
<dbReference type="Proteomes" id="UP000515297">
    <property type="component" value="Plasmid plas1"/>
</dbReference>
<dbReference type="InterPro" id="IPR050315">
    <property type="entry name" value="FAD-oxidoreductase_2"/>
</dbReference>
<feature type="domain" description="FAD-dependent oxidoreductase 2 FAD-binding" evidence="5">
    <location>
        <begin position="12"/>
        <end position="529"/>
    </location>
</feature>
<comment type="cofactor">
    <cofactor evidence="1">
        <name>FAD</name>
        <dbReference type="ChEBI" id="CHEBI:57692"/>
    </cofactor>
</comment>
<gene>
    <name evidence="6" type="ORF">H4O24_19045</name>
</gene>
<dbReference type="EMBL" id="CP060053">
    <property type="protein sequence ID" value="QNE07115.1"/>
    <property type="molecule type" value="Genomic_DNA"/>
</dbReference>
<dbReference type="SUPFAM" id="SSF56425">
    <property type="entry name" value="Succinate dehydrogenase/fumarate reductase flavoprotein, catalytic domain"/>
    <property type="match status" value="1"/>
</dbReference>
<proteinExistence type="predicted"/>
<accession>A0A7G6VZF0</accession>
<evidence type="ECO:0000256" key="1">
    <source>
        <dbReference type="ARBA" id="ARBA00001974"/>
    </source>
</evidence>
<name>A0A7G6VZF0_9SPHN</name>
<evidence type="ECO:0000313" key="7">
    <source>
        <dbReference type="Proteomes" id="UP000515297"/>
    </source>
</evidence>
<dbReference type="SUPFAM" id="SSF51905">
    <property type="entry name" value="FAD/NAD(P)-binding domain"/>
    <property type="match status" value="1"/>
</dbReference>
<evidence type="ECO:0000256" key="2">
    <source>
        <dbReference type="ARBA" id="ARBA00022630"/>
    </source>
</evidence>
<dbReference type="GO" id="GO:0008202">
    <property type="term" value="P:steroid metabolic process"/>
    <property type="evidence" value="ECO:0007669"/>
    <property type="project" value="UniProtKB-ARBA"/>
</dbReference>
<reference evidence="6 7" key="1">
    <citation type="submission" date="2020-08" db="EMBL/GenBank/DDBJ databases">
        <authorList>
            <person name="Liu G."/>
            <person name="Sun C."/>
        </authorList>
    </citation>
    <scope>NUCLEOTIDE SEQUENCE [LARGE SCALE GENOMIC DNA]</scope>
    <source>
        <strain evidence="6 7">OT19</strain>
        <plasmid evidence="6 7">plas1</plasmid>
    </source>
</reference>
<dbReference type="PANTHER" id="PTHR43400:SF10">
    <property type="entry name" value="3-OXOSTEROID 1-DEHYDROGENASE"/>
    <property type="match status" value="1"/>
</dbReference>
<protein>
    <submittedName>
        <fullName evidence="6">FAD-binding protein</fullName>
    </submittedName>
</protein>
<evidence type="ECO:0000256" key="3">
    <source>
        <dbReference type="ARBA" id="ARBA00022827"/>
    </source>
</evidence>
<dbReference type="RefSeq" id="WP_185885862.1">
    <property type="nucleotide sequence ID" value="NZ_CP060053.1"/>
</dbReference>